<dbReference type="SUPFAM" id="SSF46579">
    <property type="entry name" value="Prefoldin"/>
    <property type="match status" value="1"/>
</dbReference>
<dbReference type="PANTHER" id="PTHR22904">
    <property type="entry name" value="TPR REPEAT CONTAINING PROTEIN"/>
    <property type="match status" value="1"/>
</dbReference>
<feature type="coiled-coil region" evidence="5">
    <location>
        <begin position="151"/>
        <end position="185"/>
    </location>
</feature>
<keyword evidence="8" id="KW-1185">Reference proteome</keyword>
<keyword evidence="2" id="KW-0677">Repeat</keyword>
<dbReference type="InterPro" id="IPR002777">
    <property type="entry name" value="PFD_beta-like"/>
</dbReference>
<evidence type="ECO:0000313" key="7">
    <source>
        <dbReference type="EMBL" id="CCI48646.1"/>
    </source>
</evidence>
<dbReference type="SMART" id="SM00028">
    <property type="entry name" value="TPR"/>
    <property type="match status" value="3"/>
</dbReference>
<dbReference type="OrthoDB" id="2423701at2759"/>
<dbReference type="AlphaFoldDB" id="A0A024GQ05"/>
<dbReference type="Proteomes" id="UP000053237">
    <property type="component" value="Unassembled WGS sequence"/>
</dbReference>
<dbReference type="GO" id="GO:0051879">
    <property type="term" value="F:Hsp90 protein binding"/>
    <property type="evidence" value="ECO:0007669"/>
    <property type="project" value="TreeGrafter"/>
</dbReference>
<dbReference type="PROSITE" id="PS50293">
    <property type="entry name" value="TPR_REGION"/>
    <property type="match status" value="1"/>
</dbReference>
<dbReference type="STRING" id="65357.A0A024GQ05"/>
<evidence type="ECO:0000256" key="3">
    <source>
        <dbReference type="ARBA" id="ARBA00022803"/>
    </source>
</evidence>
<dbReference type="GO" id="GO:0051082">
    <property type="term" value="F:unfolded protein binding"/>
    <property type="evidence" value="ECO:0007669"/>
    <property type="project" value="InterPro"/>
</dbReference>
<reference evidence="7 8" key="1">
    <citation type="submission" date="2012-05" db="EMBL/GenBank/DDBJ databases">
        <title>Recombination and specialization in a pathogen metapopulation.</title>
        <authorList>
            <person name="Gardiner A."/>
            <person name="Kemen E."/>
            <person name="Schultz-Larsen T."/>
            <person name="MacLean D."/>
            <person name="Van Oosterhout C."/>
            <person name="Jones J.D.G."/>
        </authorList>
    </citation>
    <scope>NUCLEOTIDE SEQUENCE [LARGE SCALE GENOMIC DNA]</scope>
    <source>
        <strain evidence="7 8">Ac Nc2</strain>
    </source>
</reference>
<dbReference type="SUPFAM" id="SSF48452">
    <property type="entry name" value="TPR-like"/>
    <property type="match status" value="1"/>
</dbReference>
<protein>
    <submittedName>
        <fullName evidence="7">Uncharacterized protein</fullName>
    </submittedName>
</protein>
<dbReference type="Gene3D" id="1.25.40.10">
    <property type="entry name" value="Tetratricopeptide repeat domain"/>
    <property type="match status" value="1"/>
</dbReference>
<comment type="caution">
    <text evidence="7">The sequence shown here is derived from an EMBL/GenBank/DDBJ whole genome shotgun (WGS) entry which is preliminary data.</text>
</comment>
<sequence>MSTGIDAAEEQKTLGNEEFNAKNFDKAIKYYSEAIRLDPENHIYYSNRSAAYGACSQWERAEEDAKVCVQKKPSFAKGYHRLANAQKYLGKREEAIATLRAAQSANKSAEDALSMRRSSNKVQESMPSKGSGSTVLTPAVMKELQELQPQLVSIQRELDMSKASLTSLEQQKRRLALVAKELETLPEETKTYQSVGKMFVRTDMPSNFKHIEEEVSSIGKTIHTVESQKSYLERQRNNIQENITELLAQCSA</sequence>
<dbReference type="InterPro" id="IPR019734">
    <property type="entry name" value="TPR_rpt"/>
</dbReference>
<evidence type="ECO:0000256" key="1">
    <source>
        <dbReference type="ARBA" id="ARBA00008045"/>
    </source>
</evidence>
<dbReference type="PROSITE" id="PS50005">
    <property type="entry name" value="TPR"/>
    <property type="match status" value="1"/>
</dbReference>
<dbReference type="GO" id="GO:0006457">
    <property type="term" value="P:protein folding"/>
    <property type="evidence" value="ECO:0007669"/>
    <property type="project" value="InterPro"/>
</dbReference>
<feature type="compositionally biased region" description="Polar residues" evidence="6">
    <location>
        <begin position="116"/>
        <end position="134"/>
    </location>
</feature>
<name>A0A024GQ05_9STRA</name>
<dbReference type="Pfam" id="PF00515">
    <property type="entry name" value="TPR_1"/>
    <property type="match status" value="1"/>
</dbReference>
<dbReference type="Pfam" id="PF01920">
    <property type="entry name" value="Prefoldin_2"/>
    <property type="match status" value="1"/>
</dbReference>
<keyword evidence="5" id="KW-0175">Coiled coil</keyword>
<gene>
    <name evidence="7" type="ORF">BN9_098340</name>
</gene>
<accession>A0A024GQ05</accession>
<feature type="repeat" description="TPR" evidence="4">
    <location>
        <begin position="8"/>
        <end position="41"/>
    </location>
</feature>
<organism evidence="7 8">
    <name type="scientific">Albugo candida</name>
    <dbReference type="NCBI Taxonomy" id="65357"/>
    <lineage>
        <taxon>Eukaryota</taxon>
        <taxon>Sar</taxon>
        <taxon>Stramenopiles</taxon>
        <taxon>Oomycota</taxon>
        <taxon>Peronosporomycetes</taxon>
        <taxon>Albuginales</taxon>
        <taxon>Albuginaceae</taxon>
        <taxon>Albugo</taxon>
    </lineage>
</organism>
<evidence type="ECO:0000256" key="6">
    <source>
        <dbReference type="SAM" id="MobiDB-lite"/>
    </source>
</evidence>
<dbReference type="GO" id="GO:0016272">
    <property type="term" value="C:prefoldin complex"/>
    <property type="evidence" value="ECO:0007669"/>
    <property type="project" value="InterPro"/>
</dbReference>
<dbReference type="EMBL" id="CAIX01000241">
    <property type="protein sequence ID" value="CCI48646.1"/>
    <property type="molecule type" value="Genomic_DNA"/>
</dbReference>
<keyword evidence="3 4" id="KW-0802">TPR repeat</keyword>
<dbReference type="Pfam" id="PF13181">
    <property type="entry name" value="TPR_8"/>
    <property type="match status" value="1"/>
</dbReference>
<dbReference type="InParanoid" id="A0A024GQ05"/>
<evidence type="ECO:0000256" key="5">
    <source>
        <dbReference type="SAM" id="Coils"/>
    </source>
</evidence>
<evidence type="ECO:0000256" key="4">
    <source>
        <dbReference type="PROSITE-ProRule" id="PRU00339"/>
    </source>
</evidence>
<evidence type="ECO:0000256" key="2">
    <source>
        <dbReference type="ARBA" id="ARBA00022737"/>
    </source>
</evidence>
<dbReference type="InterPro" id="IPR009053">
    <property type="entry name" value="Prefoldin"/>
</dbReference>
<dbReference type="Gene3D" id="1.10.287.370">
    <property type="match status" value="1"/>
</dbReference>
<proteinExistence type="inferred from homology"/>
<feature type="coiled-coil region" evidence="5">
    <location>
        <begin position="222"/>
        <end position="249"/>
    </location>
</feature>
<comment type="similarity">
    <text evidence="1">Belongs to the prefoldin subunit beta family.</text>
</comment>
<dbReference type="PANTHER" id="PTHR22904:SF523">
    <property type="entry name" value="STRESS-INDUCED-PHOSPHOPROTEIN 1"/>
    <property type="match status" value="1"/>
</dbReference>
<feature type="region of interest" description="Disordered" evidence="6">
    <location>
        <begin position="107"/>
        <end position="134"/>
    </location>
</feature>
<dbReference type="CDD" id="cd23164">
    <property type="entry name" value="Prefoldin_1"/>
    <property type="match status" value="1"/>
</dbReference>
<evidence type="ECO:0000313" key="8">
    <source>
        <dbReference type="Proteomes" id="UP000053237"/>
    </source>
</evidence>
<dbReference type="InterPro" id="IPR011990">
    <property type="entry name" value="TPR-like_helical_dom_sf"/>
</dbReference>